<keyword evidence="7 8" id="KW-0472">Membrane</keyword>
<dbReference type="PANTHER" id="PTHR42929:SF5">
    <property type="entry name" value="ABC TRANSPORTER PERMEASE PROTEIN"/>
    <property type="match status" value="1"/>
</dbReference>
<evidence type="ECO:0000313" key="12">
    <source>
        <dbReference type="Proteomes" id="UP000323856"/>
    </source>
</evidence>
<accession>A0A5B0EA61</accession>
<feature type="transmembrane region" description="Helical" evidence="8">
    <location>
        <begin position="74"/>
        <end position="95"/>
    </location>
</feature>
<evidence type="ECO:0000256" key="2">
    <source>
        <dbReference type="ARBA" id="ARBA00007069"/>
    </source>
</evidence>
<name>A0A5B0EA61_9MICC</name>
<dbReference type="Proteomes" id="UP000323856">
    <property type="component" value="Unassembled WGS sequence"/>
</dbReference>
<feature type="domain" description="ABC transmembrane type-1" evidence="10">
    <location>
        <begin position="70"/>
        <end position="277"/>
    </location>
</feature>
<dbReference type="PROSITE" id="PS50928">
    <property type="entry name" value="ABC_TM1"/>
    <property type="match status" value="1"/>
</dbReference>
<dbReference type="AlphaFoldDB" id="A0A5B0EA61"/>
<evidence type="ECO:0000256" key="1">
    <source>
        <dbReference type="ARBA" id="ARBA00004651"/>
    </source>
</evidence>
<evidence type="ECO:0000256" key="9">
    <source>
        <dbReference type="SAM" id="MobiDB-lite"/>
    </source>
</evidence>
<dbReference type="GO" id="GO:0055085">
    <property type="term" value="P:transmembrane transport"/>
    <property type="evidence" value="ECO:0007669"/>
    <property type="project" value="InterPro"/>
</dbReference>
<reference evidence="11 12" key="1">
    <citation type="submission" date="2019-07" db="EMBL/GenBank/DDBJ databases">
        <title>Analysis of the biochemical properties, biological activity and biotechnological potential of siderophores and biosurfactants produced by Antarctic psychrotolerant bacteria.</title>
        <authorList>
            <person name="Styczynski M."/>
            <person name="Krucon T."/>
            <person name="Decewicz P."/>
            <person name="Dziewit L."/>
        </authorList>
    </citation>
    <scope>NUCLEOTIDE SEQUENCE [LARGE SCALE GENOMIC DNA]</scope>
    <source>
        <strain evidence="11 12">ANT_H27</strain>
    </source>
</reference>
<comment type="similarity">
    <text evidence="2">Belongs to the binding-protein-dependent transport system permease family. CysTW subfamily.</text>
</comment>
<evidence type="ECO:0000256" key="4">
    <source>
        <dbReference type="ARBA" id="ARBA00022475"/>
    </source>
</evidence>
<feature type="transmembrane region" description="Helical" evidence="8">
    <location>
        <begin position="21"/>
        <end position="38"/>
    </location>
</feature>
<feature type="transmembrane region" description="Helical" evidence="8">
    <location>
        <begin position="157"/>
        <end position="179"/>
    </location>
</feature>
<evidence type="ECO:0000256" key="3">
    <source>
        <dbReference type="ARBA" id="ARBA00022448"/>
    </source>
</evidence>
<keyword evidence="4" id="KW-1003">Cell membrane</keyword>
<protein>
    <submittedName>
        <fullName evidence="11">ABC transporter permease subunit</fullName>
    </submittedName>
</protein>
<dbReference type="Pfam" id="PF00528">
    <property type="entry name" value="BPD_transp_1"/>
    <property type="match status" value="1"/>
</dbReference>
<feature type="transmembrane region" description="Helical" evidence="8">
    <location>
        <begin position="256"/>
        <end position="284"/>
    </location>
</feature>
<dbReference type="EMBL" id="VOBL01000013">
    <property type="protein sequence ID" value="KAA0975907.1"/>
    <property type="molecule type" value="Genomic_DNA"/>
</dbReference>
<evidence type="ECO:0000259" key="10">
    <source>
        <dbReference type="PROSITE" id="PS50928"/>
    </source>
</evidence>
<evidence type="ECO:0000256" key="7">
    <source>
        <dbReference type="ARBA" id="ARBA00023136"/>
    </source>
</evidence>
<feature type="transmembrane region" description="Helical" evidence="8">
    <location>
        <begin position="200"/>
        <end position="222"/>
    </location>
</feature>
<comment type="caution">
    <text evidence="11">The sequence shown here is derived from an EMBL/GenBank/DDBJ whole genome shotgun (WGS) entry which is preliminary data.</text>
</comment>
<keyword evidence="6 8" id="KW-1133">Transmembrane helix</keyword>
<feature type="region of interest" description="Disordered" evidence="9">
    <location>
        <begin position="296"/>
        <end position="358"/>
    </location>
</feature>
<gene>
    <name evidence="11" type="ORF">FQ154_12660</name>
</gene>
<sequence length="358" mass="37903">MKKFLSRFLGPGALSFPTWGYMVFFFAIPVAMVIWYSFGFKPDQFTTHSMEQLSFDRYAEAVGPTFLSVFTATLRISIVGTIACLLISVPFAYWLAVKVPPKRRGLLLALVLVPFWTNFLVRTLGWQIILSPDGFVSEAMQSMGLLAVPLDLLYSRAAVQIGVIYNYLPLMILPLFVAMDSAGAALREASSDLGAGKFKTFFHVTLPLAAPGVISGCLLVFIPLTGDYITASVLGGANGTMIGQLVANQFQNAQNWALGSAMAVVLMLFTLGVVLIAALLGLALRATIHRVGRVQVRPGPGRSTALTNPVAGASADPAAERGQPLAVGARTAGPPNSEAPPPAGTPSPAAKNPGGHRG</sequence>
<dbReference type="PANTHER" id="PTHR42929">
    <property type="entry name" value="INNER MEMBRANE ABC TRANSPORTER PERMEASE PROTEIN YDCU-RELATED-RELATED"/>
    <property type="match status" value="1"/>
</dbReference>
<organism evidence="11 12">
    <name type="scientific">Paeniglutamicibacter gangotriensis</name>
    <dbReference type="NCBI Taxonomy" id="254787"/>
    <lineage>
        <taxon>Bacteria</taxon>
        <taxon>Bacillati</taxon>
        <taxon>Actinomycetota</taxon>
        <taxon>Actinomycetes</taxon>
        <taxon>Micrococcales</taxon>
        <taxon>Micrococcaceae</taxon>
        <taxon>Paeniglutamicibacter</taxon>
    </lineage>
</organism>
<evidence type="ECO:0000256" key="8">
    <source>
        <dbReference type="RuleBase" id="RU363032"/>
    </source>
</evidence>
<evidence type="ECO:0000313" key="11">
    <source>
        <dbReference type="EMBL" id="KAA0975907.1"/>
    </source>
</evidence>
<feature type="transmembrane region" description="Helical" evidence="8">
    <location>
        <begin position="107"/>
        <end position="129"/>
    </location>
</feature>
<proteinExistence type="inferred from homology"/>
<comment type="subcellular location">
    <subcellularLocation>
        <location evidence="1 8">Cell membrane</location>
        <topology evidence="1 8">Multi-pass membrane protein</topology>
    </subcellularLocation>
</comment>
<dbReference type="RefSeq" id="WP_149619996.1">
    <property type="nucleotide sequence ID" value="NZ_VOBL01000013.1"/>
</dbReference>
<dbReference type="OrthoDB" id="9808619at2"/>
<keyword evidence="3 8" id="KW-0813">Transport</keyword>
<dbReference type="CDD" id="cd06261">
    <property type="entry name" value="TM_PBP2"/>
    <property type="match status" value="1"/>
</dbReference>
<dbReference type="InterPro" id="IPR035906">
    <property type="entry name" value="MetI-like_sf"/>
</dbReference>
<dbReference type="InterPro" id="IPR000515">
    <property type="entry name" value="MetI-like"/>
</dbReference>
<evidence type="ECO:0000256" key="5">
    <source>
        <dbReference type="ARBA" id="ARBA00022692"/>
    </source>
</evidence>
<keyword evidence="5 8" id="KW-0812">Transmembrane</keyword>
<dbReference type="GO" id="GO:0005886">
    <property type="term" value="C:plasma membrane"/>
    <property type="evidence" value="ECO:0007669"/>
    <property type="project" value="UniProtKB-SubCell"/>
</dbReference>
<dbReference type="Gene3D" id="1.10.3720.10">
    <property type="entry name" value="MetI-like"/>
    <property type="match status" value="1"/>
</dbReference>
<evidence type="ECO:0000256" key="6">
    <source>
        <dbReference type="ARBA" id="ARBA00022989"/>
    </source>
</evidence>
<dbReference type="SUPFAM" id="SSF161098">
    <property type="entry name" value="MetI-like"/>
    <property type="match status" value="1"/>
</dbReference>